<evidence type="ECO:0000313" key="1">
    <source>
        <dbReference type="EMBL" id="GAF78963.1"/>
    </source>
</evidence>
<comment type="caution">
    <text evidence="1">The sequence shown here is derived from an EMBL/GenBank/DDBJ whole genome shotgun (WGS) entry which is preliminary data.</text>
</comment>
<gene>
    <name evidence="1" type="ORF">S01H1_08768</name>
</gene>
<accession>X0SD65</accession>
<protein>
    <submittedName>
        <fullName evidence="1">Uncharacterized protein</fullName>
    </submittedName>
</protein>
<dbReference type="AlphaFoldDB" id="X0SD65"/>
<name>X0SD65_9ZZZZ</name>
<sequence>TWNEQMKREIEIKLRRYLWLSHGHRGIYGDDGEMQCSECAPFGVIDYKRDDLEKVILATIKAKENIAKS</sequence>
<proteinExistence type="predicted"/>
<dbReference type="EMBL" id="BARS01004486">
    <property type="protein sequence ID" value="GAF78963.1"/>
    <property type="molecule type" value="Genomic_DNA"/>
</dbReference>
<feature type="non-terminal residue" evidence="1">
    <location>
        <position position="1"/>
    </location>
</feature>
<organism evidence="1">
    <name type="scientific">marine sediment metagenome</name>
    <dbReference type="NCBI Taxonomy" id="412755"/>
    <lineage>
        <taxon>unclassified sequences</taxon>
        <taxon>metagenomes</taxon>
        <taxon>ecological metagenomes</taxon>
    </lineage>
</organism>
<reference evidence="1" key="1">
    <citation type="journal article" date="2014" name="Front. Microbiol.">
        <title>High frequency of phylogenetically diverse reductive dehalogenase-homologous genes in deep subseafloor sedimentary metagenomes.</title>
        <authorList>
            <person name="Kawai M."/>
            <person name="Futagami T."/>
            <person name="Toyoda A."/>
            <person name="Takaki Y."/>
            <person name="Nishi S."/>
            <person name="Hori S."/>
            <person name="Arai W."/>
            <person name="Tsubouchi T."/>
            <person name="Morono Y."/>
            <person name="Uchiyama I."/>
            <person name="Ito T."/>
            <person name="Fujiyama A."/>
            <person name="Inagaki F."/>
            <person name="Takami H."/>
        </authorList>
    </citation>
    <scope>NUCLEOTIDE SEQUENCE</scope>
    <source>
        <strain evidence="1">Expedition CK06-06</strain>
    </source>
</reference>